<feature type="domain" description="Flagellar M-ring N-terminal" evidence="12">
    <location>
        <begin position="45"/>
        <end position="221"/>
    </location>
</feature>
<evidence type="ECO:0000256" key="9">
    <source>
        <dbReference type="PIRNR" id="PIRNR004862"/>
    </source>
</evidence>
<comment type="subcellular location">
    <subcellularLocation>
        <location evidence="1 9">Bacterial flagellum basal body</location>
    </subcellularLocation>
    <subcellularLocation>
        <location evidence="2">Cell membrane</location>
        <topology evidence="2">Multi-pass membrane protein</topology>
    </subcellularLocation>
</comment>
<accession>A0ABR7T9P4</accession>
<feature type="transmembrane region" description="Helical" evidence="11">
    <location>
        <begin position="423"/>
        <end position="444"/>
    </location>
</feature>
<gene>
    <name evidence="14" type="primary">fliF</name>
    <name evidence="14" type="ORF">GLO26_01425</name>
</gene>
<evidence type="ECO:0000256" key="7">
    <source>
        <dbReference type="ARBA" id="ARBA00023136"/>
    </source>
</evidence>
<evidence type="ECO:0000313" key="15">
    <source>
        <dbReference type="Proteomes" id="UP000638836"/>
    </source>
</evidence>
<dbReference type="PANTHER" id="PTHR30046">
    <property type="entry name" value="FLAGELLAR M-RING PROTEIN"/>
    <property type="match status" value="1"/>
</dbReference>
<keyword evidence="8 9" id="KW-0975">Bacterial flagellum</keyword>
<evidence type="ECO:0000256" key="11">
    <source>
        <dbReference type="SAM" id="Phobius"/>
    </source>
</evidence>
<dbReference type="PANTHER" id="PTHR30046:SF0">
    <property type="entry name" value="FLAGELLAR M-RING PROTEIN"/>
    <property type="match status" value="1"/>
</dbReference>
<evidence type="ECO:0000256" key="4">
    <source>
        <dbReference type="ARBA" id="ARBA00022475"/>
    </source>
</evidence>
<dbReference type="PIRSF" id="PIRSF004862">
    <property type="entry name" value="FliF"/>
    <property type="match status" value="1"/>
</dbReference>
<organism evidence="14 15">
    <name type="scientific">Carnobacterium inhibens</name>
    <dbReference type="NCBI Taxonomy" id="147709"/>
    <lineage>
        <taxon>Bacteria</taxon>
        <taxon>Bacillati</taxon>
        <taxon>Bacillota</taxon>
        <taxon>Bacilli</taxon>
        <taxon>Lactobacillales</taxon>
        <taxon>Carnobacteriaceae</taxon>
        <taxon>Carnobacterium</taxon>
    </lineage>
</organism>
<feature type="region of interest" description="Disordered" evidence="10">
    <location>
        <begin position="455"/>
        <end position="508"/>
    </location>
</feature>
<evidence type="ECO:0000256" key="5">
    <source>
        <dbReference type="ARBA" id="ARBA00022692"/>
    </source>
</evidence>
<comment type="similarity">
    <text evidence="3 9">Belongs to the FliF family.</text>
</comment>
<reference evidence="14 15" key="1">
    <citation type="journal article" date="2020" name="Microorganisms">
        <title>New Insight into Antimicrobial Compounds from Food and Marine-Sourced Carnobacterium Species through Phenotype and Genome Analyses.</title>
        <authorList>
            <person name="Begrem S."/>
            <person name="Ivaniuk F."/>
            <person name="Gigout-Chevalier F."/>
            <person name="Kolypczuk L."/>
            <person name="Bonnetot S."/>
            <person name="Leroi F."/>
            <person name="Grovel O."/>
            <person name="Delbarre-Ladrat C."/>
            <person name="Passerini D."/>
        </authorList>
    </citation>
    <scope>NUCLEOTIDE SEQUENCE [LARGE SCALE GENOMIC DNA]</scope>
    <source>
        <strain evidence="14 15">MIP2551</strain>
    </source>
</reference>
<keyword evidence="14" id="KW-0282">Flagellum</keyword>
<dbReference type="Proteomes" id="UP000638836">
    <property type="component" value="Unassembled WGS sequence"/>
</dbReference>
<keyword evidence="15" id="KW-1185">Reference proteome</keyword>
<dbReference type="InterPro" id="IPR013556">
    <property type="entry name" value="Flag_M-ring_C"/>
</dbReference>
<evidence type="ECO:0000256" key="3">
    <source>
        <dbReference type="ARBA" id="ARBA00007971"/>
    </source>
</evidence>
<evidence type="ECO:0000259" key="12">
    <source>
        <dbReference type="Pfam" id="PF01514"/>
    </source>
</evidence>
<evidence type="ECO:0000259" key="13">
    <source>
        <dbReference type="Pfam" id="PF08345"/>
    </source>
</evidence>
<dbReference type="EMBL" id="WNJQ01000001">
    <property type="protein sequence ID" value="MBC9824490.1"/>
    <property type="molecule type" value="Genomic_DNA"/>
</dbReference>
<dbReference type="RefSeq" id="WP_187948463.1">
    <property type="nucleotide sequence ID" value="NZ_WNJQ01000001.1"/>
</dbReference>
<evidence type="ECO:0000313" key="14">
    <source>
        <dbReference type="EMBL" id="MBC9824490.1"/>
    </source>
</evidence>
<keyword evidence="14" id="KW-0966">Cell projection</keyword>
<evidence type="ECO:0000256" key="2">
    <source>
        <dbReference type="ARBA" id="ARBA00004651"/>
    </source>
</evidence>
<evidence type="ECO:0000256" key="1">
    <source>
        <dbReference type="ARBA" id="ARBA00004117"/>
    </source>
</evidence>
<feature type="compositionally biased region" description="Basic and acidic residues" evidence="10">
    <location>
        <begin position="473"/>
        <end position="508"/>
    </location>
</feature>
<dbReference type="Pfam" id="PF01514">
    <property type="entry name" value="YscJ_FliF"/>
    <property type="match status" value="1"/>
</dbReference>
<dbReference type="NCBIfam" id="TIGR00206">
    <property type="entry name" value="fliF"/>
    <property type="match status" value="1"/>
</dbReference>
<evidence type="ECO:0000256" key="6">
    <source>
        <dbReference type="ARBA" id="ARBA00022989"/>
    </source>
</evidence>
<evidence type="ECO:0000256" key="8">
    <source>
        <dbReference type="ARBA" id="ARBA00023143"/>
    </source>
</evidence>
<feature type="transmembrane region" description="Helical" evidence="11">
    <location>
        <begin position="24"/>
        <end position="43"/>
    </location>
</feature>
<dbReference type="InterPro" id="IPR006182">
    <property type="entry name" value="FliF_N_dom"/>
</dbReference>
<name>A0ABR7T9P4_9LACT</name>
<dbReference type="InterPro" id="IPR045851">
    <property type="entry name" value="AMP-bd_C_sf"/>
</dbReference>
<keyword evidence="5 11" id="KW-0812">Transmembrane</keyword>
<dbReference type="Pfam" id="PF08345">
    <property type="entry name" value="YscJ_FliF_C"/>
    <property type="match status" value="1"/>
</dbReference>
<dbReference type="InterPro" id="IPR000067">
    <property type="entry name" value="FlgMring_FliF"/>
</dbReference>
<dbReference type="InterPro" id="IPR043427">
    <property type="entry name" value="YscJ/FliF"/>
</dbReference>
<keyword evidence="6 11" id="KW-1133">Transmembrane helix</keyword>
<keyword evidence="4" id="KW-1003">Cell membrane</keyword>
<keyword evidence="7 11" id="KW-0472">Membrane</keyword>
<dbReference type="PRINTS" id="PR01009">
    <property type="entry name" value="FLGMRINGFLIF"/>
</dbReference>
<keyword evidence="14" id="KW-0969">Cilium</keyword>
<sequence length="524" mass="57419">MNGIKKIWTGIKDGWTNLGKSKRIGLGVVLVLVITIVTALTFYTQKVEYATLFSNLEEADAGTIVNDIKAKGIDYKLEDNGTTILIDQAQVDTYRIELAVNDMLPKSNTGFEIFDETSMMATDEDRKIMYQRAVTGELERSISALDSIEQAKVLLSLPEDSVFTNEENQSKASASVVLTPISGSQIPVSAVQGIASLISGAVDNLPKENIKIVDTAGNLLSTALEDEGNLNATDLVSKYQAITRSYEQELEQKLIQTLGPIYGIEKLTVAVTAEMNFDSSESEIINYGDSSVRSETVSAGGGTIDVEEGEGFENSINQIETGEEGGNSTYDRTTNYELNSETTNTVKAPGEVERLSTSVIFDGNLSPADKEALEAIVATTVGSVEERDVISIQGIDFATTTDAIETTAPEQLKSSIKDVMMQYWPYLVGGLAIVVILILLLTLLRRRSTDDDELDFFDEEEPEPIVAPQRPVKPLDEERKAKEKADLKRELNKNMSEKESTVRDYAKESPEGAADLIKIWMKDE</sequence>
<protein>
    <recommendedName>
        <fullName evidence="9">Flagellar M-ring protein</fullName>
    </recommendedName>
</protein>
<proteinExistence type="inferred from homology"/>
<dbReference type="Gene3D" id="3.30.300.30">
    <property type="match status" value="1"/>
</dbReference>
<evidence type="ECO:0000256" key="10">
    <source>
        <dbReference type="SAM" id="MobiDB-lite"/>
    </source>
</evidence>
<comment type="function">
    <text evidence="9">The M ring may be actively involved in energy transduction.</text>
</comment>
<feature type="domain" description="Flagellar M-ring C-terminal" evidence="13">
    <location>
        <begin position="258"/>
        <end position="397"/>
    </location>
</feature>
<comment type="caution">
    <text evidence="14">The sequence shown here is derived from an EMBL/GenBank/DDBJ whole genome shotgun (WGS) entry which is preliminary data.</text>
</comment>